<dbReference type="EMBL" id="JBBDHC010000034">
    <property type="protein sequence ID" value="MEJ1250651.1"/>
    <property type="molecule type" value="Genomic_DNA"/>
</dbReference>
<evidence type="ECO:0000313" key="3">
    <source>
        <dbReference type="Proteomes" id="UP001364472"/>
    </source>
</evidence>
<protein>
    <recommendedName>
        <fullName evidence="4">FecR protein domain-containing protein</fullName>
    </recommendedName>
</protein>
<comment type="caution">
    <text evidence="2">The sequence shown here is derived from an EMBL/GenBank/DDBJ whole genome shotgun (WGS) entry which is preliminary data.</text>
</comment>
<proteinExistence type="predicted"/>
<evidence type="ECO:0008006" key="4">
    <source>
        <dbReference type="Google" id="ProtNLM"/>
    </source>
</evidence>
<dbReference type="AlphaFoldDB" id="A0AAW9RD09"/>
<dbReference type="RefSeq" id="WP_337336351.1">
    <property type="nucleotide sequence ID" value="NZ_JBBDHC010000034.1"/>
</dbReference>
<accession>A0AAW9RD09</accession>
<name>A0AAW9RD09_9GAMM</name>
<organism evidence="2 3">
    <name type="scientific">Denitratimonas tolerans</name>
    <dbReference type="NCBI Taxonomy" id="1338420"/>
    <lineage>
        <taxon>Bacteria</taxon>
        <taxon>Pseudomonadati</taxon>
        <taxon>Pseudomonadota</taxon>
        <taxon>Gammaproteobacteria</taxon>
        <taxon>Lysobacterales</taxon>
        <taxon>Lysobacteraceae</taxon>
        <taxon>Denitratimonas</taxon>
    </lineage>
</organism>
<keyword evidence="3" id="KW-1185">Reference proteome</keyword>
<sequence>MKLKLTAACFSLLLASMAVGAAQLSPRVIEASDALIEIPLAQSKQTITVLAGTVDMLYADEPSKKDAPALLSIKNAEIIFDRTSLSSPWILLDPNAGEIQALSLNIEFGQHMAKSGGTVSLRCSGGQLIKNGQGTGTYPTRNLPNTSIMPGASVYCTGTGGNMIGVTFPPRTIEP</sequence>
<reference evidence="2 3" key="1">
    <citation type="journal article" date="2016" name="Antonie Van Leeuwenhoek">
        <title>Denitratimonas tolerans gen. nov., sp. nov., a denitrifying bacterium isolated from a bioreactor for tannery wastewater treatment.</title>
        <authorList>
            <person name="Han S.I."/>
            <person name="Kim J.O."/>
            <person name="Lee Y.R."/>
            <person name="Ekpeghere K.I."/>
            <person name="Koh S.C."/>
            <person name="Whang K.S."/>
        </authorList>
    </citation>
    <scope>NUCLEOTIDE SEQUENCE [LARGE SCALE GENOMIC DNA]</scope>
    <source>
        <strain evidence="2 3">KACC 17565</strain>
    </source>
</reference>
<evidence type="ECO:0000313" key="2">
    <source>
        <dbReference type="EMBL" id="MEJ1250651.1"/>
    </source>
</evidence>
<gene>
    <name evidence="2" type="ORF">WB794_13385</name>
</gene>
<feature type="signal peptide" evidence="1">
    <location>
        <begin position="1"/>
        <end position="21"/>
    </location>
</feature>
<keyword evidence="1" id="KW-0732">Signal</keyword>
<feature type="chain" id="PRO_5043891926" description="FecR protein domain-containing protein" evidence="1">
    <location>
        <begin position="22"/>
        <end position="175"/>
    </location>
</feature>
<evidence type="ECO:0000256" key="1">
    <source>
        <dbReference type="SAM" id="SignalP"/>
    </source>
</evidence>
<dbReference type="Proteomes" id="UP001364472">
    <property type="component" value="Unassembled WGS sequence"/>
</dbReference>